<dbReference type="Pfam" id="PF01301">
    <property type="entry name" value="Glyco_hydro_35"/>
    <property type="match status" value="1"/>
</dbReference>
<proteinExistence type="inferred from homology"/>
<dbReference type="InterPro" id="IPR048912">
    <property type="entry name" value="BetaGal1-like_ABD1"/>
</dbReference>
<feature type="active site" description="Proton donor" evidence="4">
    <location>
        <position position="159"/>
    </location>
</feature>
<dbReference type="Proteomes" id="UP000310636">
    <property type="component" value="Unassembled WGS sequence"/>
</dbReference>
<dbReference type="Gene3D" id="2.60.120.260">
    <property type="entry name" value="Galactose-binding domain-like"/>
    <property type="match status" value="2"/>
</dbReference>
<comment type="catalytic activity">
    <reaction evidence="5">
        <text>Hydrolysis of terminal non-reducing beta-D-galactose residues in beta-D-galactosides.</text>
        <dbReference type="EC" id="3.2.1.23"/>
    </reaction>
</comment>
<sequence>MKSTFGVNAGKFVFNGQAVRLISGAMHYFRIVPAYWEDRLLKLKACGFNAVETYIPWNLHEPKEGSFNFEGIADIKRFIELAHRLDLFVIVRPSPYICAEWEFGGLPAWLLADANMKLRCMHKPYLDKLDAYYDVLIPLLTPLLCTNGGPIIAMQIENEYGSYGNDKAYLAYIKDGLVRRGVDVLLFTSDGAEDYMLQGGMLLPKVLATVNFGSKPEQSFEKLGQYQPDKPKMCMEYWNGWFDHWGEIHHVRENEDVAVELDRILSSGASVNFYMFHGGTNFGFYNGANYFNRYEPTVTSYDYNALLNEAGDITEKYLAIREVIAKHVGMPEALMPEPIKKKNYGVVRLIEQANLFAQLDLLSQPVYSVYPETMERLGQSYGFIHYRTIVSGPRPESKVVIQEVRDRALVYLDGEYQGVIDRNDHDIGLDIREHDIVVATPPEGSTLGILVENMGRVNYGWMLKDPKGITEGVRLGGQFLFGWDIFTLPMDNLTNLEFEPLAAQDERSGPLASPTFFRGSFEVAEPADTFLKLEGWSKGSVFINGFNIGRYWNIGPQKTLYVPGPLLIEGTNELIVLELHAMIEPAVRFQDFMELG</sequence>
<dbReference type="PROSITE" id="PS01182">
    <property type="entry name" value="GLYCOSYL_HYDROL_F35"/>
    <property type="match status" value="1"/>
</dbReference>
<dbReference type="Pfam" id="PF21317">
    <property type="entry name" value="BetaGal_ABD_1"/>
    <property type="match status" value="1"/>
</dbReference>
<gene>
    <name evidence="10" type="ORF">E6C55_00530</name>
</gene>
<dbReference type="EMBL" id="SSOB01000001">
    <property type="protein sequence ID" value="THF84504.1"/>
    <property type="molecule type" value="Genomic_DNA"/>
</dbReference>
<evidence type="ECO:0000256" key="4">
    <source>
        <dbReference type="PIRSR" id="PIRSR006336-1"/>
    </source>
</evidence>
<reference evidence="10 11" key="1">
    <citation type="submission" date="2019-04" db="EMBL/GenBank/DDBJ databases">
        <title>Cohnella sp. nov. isolated from preserved vegetables.</title>
        <authorList>
            <person name="Lin S.-Y."/>
            <person name="Hung M.-H."/>
            <person name="Young C.-C."/>
        </authorList>
    </citation>
    <scope>NUCLEOTIDE SEQUENCE [LARGE SCALE GENOMIC DNA]</scope>
    <source>
        <strain evidence="10 11">CC-MHH1044</strain>
    </source>
</reference>
<keyword evidence="2 5" id="KW-0378">Hydrolase</keyword>
<dbReference type="InterPro" id="IPR017853">
    <property type="entry name" value="GH"/>
</dbReference>
<feature type="active site" description="Nucleophile" evidence="4">
    <location>
        <position position="236"/>
    </location>
</feature>
<dbReference type="SUPFAM" id="SSF51445">
    <property type="entry name" value="(Trans)glycosidases"/>
    <property type="match status" value="1"/>
</dbReference>
<organism evidence="10 11">
    <name type="scientific">Cohnella fermenti</name>
    <dbReference type="NCBI Taxonomy" id="2565925"/>
    <lineage>
        <taxon>Bacteria</taxon>
        <taxon>Bacillati</taxon>
        <taxon>Bacillota</taxon>
        <taxon>Bacilli</taxon>
        <taxon>Bacillales</taxon>
        <taxon>Paenibacillaceae</taxon>
        <taxon>Cohnella</taxon>
    </lineage>
</organism>
<name>A0A4S4C932_9BACL</name>
<evidence type="ECO:0000256" key="5">
    <source>
        <dbReference type="RuleBase" id="RU000675"/>
    </source>
</evidence>
<dbReference type="GO" id="GO:0004565">
    <property type="term" value="F:beta-galactosidase activity"/>
    <property type="evidence" value="ECO:0007669"/>
    <property type="project" value="UniProtKB-EC"/>
</dbReference>
<dbReference type="AlphaFoldDB" id="A0A4S4C932"/>
<keyword evidence="3 5" id="KW-0326">Glycosidase</keyword>
<feature type="domain" description="Glycoside hydrolase 35 catalytic" evidence="7">
    <location>
        <begin position="12"/>
        <end position="326"/>
    </location>
</feature>
<dbReference type="PRINTS" id="PR00742">
    <property type="entry name" value="GLHYDRLASE35"/>
</dbReference>
<dbReference type="InterPro" id="IPR031330">
    <property type="entry name" value="Gly_Hdrlase_35_cat"/>
</dbReference>
<evidence type="ECO:0000256" key="6">
    <source>
        <dbReference type="RuleBase" id="RU003679"/>
    </source>
</evidence>
<comment type="caution">
    <text evidence="10">The sequence shown here is derived from an EMBL/GenBank/DDBJ whole genome shotgun (WGS) entry which is preliminary data.</text>
</comment>
<evidence type="ECO:0000313" key="10">
    <source>
        <dbReference type="EMBL" id="THF84504.1"/>
    </source>
</evidence>
<evidence type="ECO:0000313" key="11">
    <source>
        <dbReference type="Proteomes" id="UP000310636"/>
    </source>
</evidence>
<dbReference type="PANTHER" id="PTHR23421">
    <property type="entry name" value="BETA-GALACTOSIDASE RELATED"/>
    <property type="match status" value="1"/>
</dbReference>
<evidence type="ECO:0000256" key="2">
    <source>
        <dbReference type="ARBA" id="ARBA00022801"/>
    </source>
</evidence>
<dbReference type="InterPro" id="IPR008979">
    <property type="entry name" value="Galactose-bd-like_sf"/>
</dbReference>
<feature type="domain" description="Beta-galactosidase 1-like first all-beta" evidence="8">
    <location>
        <begin position="371"/>
        <end position="488"/>
    </location>
</feature>
<dbReference type="EC" id="3.2.1.23" evidence="5"/>
<feature type="domain" description="Beta-galactosidase galactose-binding" evidence="9">
    <location>
        <begin position="514"/>
        <end position="572"/>
    </location>
</feature>
<dbReference type="Gene3D" id="3.20.20.80">
    <property type="entry name" value="Glycosidases"/>
    <property type="match status" value="1"/>
</dbReference>
<dbReference type="GO" id="GO:0005975">
    <property type="term" value="P:carbohydrate metabolic process"/>
    <property type="evidence" value="ECO:0007669"/>
    <property type="project" value="InterPro"/>
</dbReference>
<accession>A0A4S4C932</accession>
<evidence type="ECO:0000259" key="8">
    <source>
        <dbReference type="Pfam" id="PF21317"/>
    </source>
</evidence>
<dbReference type="RefSeq" id="WP_136367819.1">
    <property type="nucleotide sequence ID" value="NZ_SSOB01000001.1"/>
</dbReference>
<dbReference type="FunFam" id="3.20.20.80:FF:000115">
    <property type="entry name" value="Beta-galactosidase"/>
    <property type="match status" value="1"/>
</dbReference>
<comment type="similarity">
    <text evidence="1 6">Belongs to the glycosyl hydrolase 35 family.</text>
</comment>
<dbReference type="InterPro" id="IPR019801">
    <property type="entry name" value="Glyco_hydro_35_CS"/>
</dbReference>
<evidence type="ECO:0000259" key="9">
    <source>
        <dbReference type="Pfam" id="PF21467"/>
    </source>
</evidence>
<evidence type="ECO:0000256" key="3">
    <source>
        <dbReference type="ARBA" id="ARBA00023295"/>
    </source>
</evidence>
<dbReference type="PIRSF" id="PIRSF006336">
    <property type="entry name" value="B-gal"/>
    <property type="match status" value="1"/>
</dbReference>
<keyword evidence="11" id="KW-1185">Reference proteome</keyword>
<evidence type="ECO:0000256" key="1">
    <source>
        <dbReference type="ARBA" id="ARBA00009809"/>
    </source>
</evidence>
<dbReference type="InterPro" id="IPR048913">
    <property type="entry name" value="BetaGal_gal-bd"/>
</dbReference>
<protein>
    <recommendedName>
        <fullName evidence="5">Beta-galactosidase</fullName>
        <ecNumber evidence="5">3.2.1.23</ecNumber>
    </recommendedName>
</protein>
<dbReference type="InterPro" id="IPR001944">
    <property type="entry name" value="Glycoside_Hdrlase_35"/>
</dbReference>
<evidence type="ECO:0000259" key="7">
    <source>
        <dbReference type="Pfam" id="PF01301"/>
    </source>
</evidence>
<dbReference type="InterPro" id="IPR026283">
    <property type="entry name" value="B-gal_1-like"/>
</dbReference>
<dbReference type="OrthoDB" id="9813184at2"/>
<dbReference type="Pfam" id="PF21467">
    <property type="entry name" value="BetaGal_gal-bd"/>
    <property type="match status" value="1"/>
</dbReference>
<dbReference type="SUPFAM" id="SSF49785">
    <property type="entry name" value="Galactose-binding domain-like"/>
    <property type="match status" value="1"/>
</dbReference>